<dbReference type="SUPFAM" id="SSF56784">
    <property type="entry name" value="HAD-like"/>
    <property type="match status" value="1"/>
</dbReference>
<comment type="caution">
    <text evidence="1">The sequence shown here is derived from an EMBL/GenBank/DDBJ whole genome shotgun (WGS) entry which is preliminary data.</text>
</comment>
<dbReference type="AlphaFoldDB" id="A0AB34JAV7"/>
<dbReference type="Proteomes" id="UP001515480">
    <property type="component" value="Unassembled WGS sequence"/>
</dbReference>
<dbReference type="EMBL" id="JBGBPQ010000011">
    <property type="protein sequence ID" value="KAL1515535.1"/>
    <property type="molecule type" value="Genomic_DNA"/>
</dbReference>
<gene>
    <name evidence="1" type="ORF">AB1Y20_002157</name>
</gene>
<sequence>MRTARFLSTLASLPQHRALSSMPPPPIPRFLIVDFDGTCTVQETTALLPHLAATLGPAHLASSKLATFASLEQQYVAGLAALTPPRDAPAPARASLDQRALAAYLQRMDDHSTAVTRRVSDSRCLAHLDASAVPSLLARWAAAPHAAPLPPPRLREGCVRALSALGSRGCSLGVLSINWCAPLIRAVLAELRLPFDLWCNELCADGTILLPVAGAAQKREVIAALVARAAGEGAVVYVGDSATDLLAMLEADVGILIGESSSARRVARNFGVAIVPLPASLDECAVATRGTVFEASSWDDVHRCLVGVELSSKY</sequence>
<reference evidence="1 2" key="1">
    <citation type="journal article" date="2024" name="Science">
        <title>Giant polyketide synthase enzymes in the biosynthesis of giant marine polyether toxins.</title>
        <authorList>
            <person name="Fallon T.R."/>
            <person name="Shende V.V."/>
            <person name="Wierzbicki I.H."/>
            <person name="Pendleton A.L."/>
            <person name="Watervoot N.F."/>
            <person name="Auber R.P."/>
            <person name="Gonzalez D.J."/>
            <person name="Wisecaver J.H."/>
            <person name="Moore B.S."/>
        </authorList>
    </citation>
    <scope>NUCLEOTIDE SEQUENCE [LARGE SCALE GENOMIC DNA]</scope>
    <source>
        <strain evidence="1 2">12B1</strain>
    </source>
</reference>
<organism evidence="1 2">
    <name type="scientific">Prymnesium parvum</name>
    <name type="common">Toxic golden alga</name>
    <dbReference type="NCBI Taxonomy" id="97485"/>
    <lineage>
        <taxon>Eukaryota</taxon>
        <taxon>Haptista</taxon>
        <taxon>Haptophyta</taxon>
        <taxon>Prymnesiophyceae</taxon>
        <taxon>Prymnesiales</taxon>
        <taxon>Prymnesiaceae</taxon>
        <taxon>Prymnesium</taxon>
    </lineage>
</organism>
<evidence type="ECO:0000313" key="2">
    <source>
        <dbReference type="Proteomes" id="UP001515480"/>
    </source>
</evidence>
<protein>
    <recommendedName>
        <fullName evidence="3">Haloacid dehalogenase-like hydrolase</fullName>
    </recommendedName>
</protein>
<dbReference type="InterPro" id="IPR023214">
    <property type="entry name" value="HAD_sf"/>
</dbReference>
<dbReference type="PANTHER" id="PTHR28181:SF1">
    <property type="entry name" value="COLD TOLERANCE PROTEIN 1"/>
    <property type="match status" value="1"/>
</dbReference>
<accession>A0AB34JAV7</accession>
<dbReference type="InterPro" id="IPR036412">
    <property type="entry name" value="HAD-like_sf"/>
</dbReference>
<dbReference type="InterPro" id="IPR050849">
    <property type="entry name" value="HAD-like_hydrolase_phosphatase"/>
</dbReference>
<proteinExistence type="predicted"/>
<evidence type="ECO:0008006" key="3">
    <source>
        <dbReference type="Google" id="ProtNLM"/>
    </source>
</evidence>
<dbReference type="Gene3D" id="3.40.50.1000">
    <property type="entry name" value="HAD superfamily/HAD-like"/>
    <property type="match status" value="1"/>
</dbReference>
<keyword evidence="2" id="KW-1185">Reference proteome</keyword>
<name>A0AB34JAV7_PRYPA</name>
<dbReference type="PANTHER" id="PTHR28181">
    <property type="entry name" value="UPF0655 PROTEIN YCR015C"/>
    <property type="match status" value="1"/>
</dbReference>
<evidence type="ECO:0000313" key="1">
    <source>
        <dbReference type="EMBL" id="KAL1515535.1"/>
    </source>
</evidence>